<feature type="transmembrane region" description="Helical" evidence="8">
    <location>
        <begin position="342"/>
        <end position="367"/>
    </location>
</feature>
<feature type="transmembrane region" description="Helical" evidence="8">
    <location>
        <begin position="16"/>
        <end position="37"/>
    </location>
</feature>
<dbReference type="EMBL" id="JAVDYJ010000001">
    <property type="protein sequence ID" value="MDR7346323.1"/>
    <property type="molecule type" value="Genomic_DNA"/>
</dbReference>
<gene>
    <name evidence="9" type="ORF">J2S62_000580</name>
</gene>
<keyword evidence="7 8" id="KW-0472">Membrane</keyword>
<evidence type="ECO:0000256" key="7">
    <source>
        <dbReference type="ARBA" id="ARBA00023136"/>
    </source>
</evidence>
<evidence type="ECO:0000256" key="8">
    <source>
        <dbReference type="SAM" id="Phobius"/>
    </source>
</evidence>
<evidence type="ECO:0000256" key="1">
    <source>
        <dbReference type="ARBA" id="ARBA00004651"/>
    </source>
</evidence>
<dbReference type="Proteomes" id="UP001183794">
    <property type="component" value="Unassembled WGS sequence"/>
</dbReference>
<accession>A0ABU2B0L1</accession>
<evidence type="ECO:0000256" key="5">
    <source>
        <dbReference type="ARBA" id="ARBA00022989"/>
    </source>
</evidence>
<feature type="transmembrane region" description="Helical" evidence="8">
    <location>
        <begin position="289"/>
        <end position="322"/>
    </location>
</feature>
<dbReference type="PANTHER" id="PTHR32024">
    <property type="entry name" value="TRK SYSTEM POTASSIUM UPTAKE PROTEIN TRKG-RELATED"/>
    <property type="match status" value="1"/>
</dbReference>
<keyword evidence="2" id="KW-0813">Transport</keyword>
<feature type="transmembrane region" description="Helical" evidence="8">
    <location>
        <begin position="187"/>
        <end position="213"/>
    </location>
</feature>
<comment type="subcellular location">
    <subcellularLocation>
        <location evidence="1">Cell membrane</location>
        <topology evidence="1">Multi-pass membrane protein</topology>
    </subcellularLocation>
</comment>
<feature type="transmembrane region" description="Helical" evidence="8">
    <location>
        <begin position="402"/>
        <end position="424"/>
    </location>
</feature>
<evidence type="ECO:0000256" key="3">
    <source>
        <dbReference type="ARBA" id="ARBA00022475"/>
    </source>
</evidence>
<organism evidence="9 10">
    <name type="scientific">Enteractinococcus fodinae</name>
    <dbReference type="NCBI Taxonomy" id="684663"/>
    <lineage>
        <taxon>Bacteria</taxon>
        <taxon>Bacillati</taxon>
        <taxon>Actinomycetota</taxon>
        <taxon>Actinomycetes</taxon>
        <taxon>Micrococcales</taxon>
        <taxon>Micrococcaceae</taxon>
    </lineage>
</organism>
<dbReference type="Pfam" id="PF02386">
    <property type="entry name" value="TrkH"/>
    <property type="match status" value="1"/>
</dbReference>
<evidence type="ECO:0000256" key="4">
    <source>
        <dbReference type="ARBA" id="ARBA00022692"/>
    </source>
</evidence>
<keyword evidence="4 8" id="KW-0812">Transmembrane</keyword>
<sequence length="441" mass="45651">MARKLADVVTGHPGRAAISLFALVIGGFTALLALPVAGADGEAMPLVDAAVTATSAVTVTGLTSLGPEHFSFVGHVIILLAIQVGGLGIVTLGAWLTLLVSRRLSLRTRMLSTESLGVSKLGEVPALVLTVVIFTFTIEALLAAVMLPVFVSQLGAGEGTFHAVFYAVSAFANAGFTLGATGLDHPVVLTTINIGVFAGALGFPVVYMLYRMVFYRAPMNLHTRLTLEVTVLLLVGGAILIAAFEWANPATLGGLSTWDKLHQALFASGMTRSGGFSTYDVMDQTDQTLLVTCVLMFIGGGAGSTAGGIKVTTLAVLLLAIVAEIRGDEHIRVHQREIPTTLVRVAVAVVTAGALLVLTAVVALTAVTGQGLATTTFEALSAFGTVGLTTGLTASAPEAGQWILVGLMFIGRVGIITLSAGLAARHTPTFYRYPTERPIIG</sequence>
<keyword evidence="6" id="KW-0406">Ion transport</keyword>
<feature type="transmembrane region" description="Helical" evidence="8">
    <location>
        <begin position="77"/>
        <end position="100"/>
    </location>
</feature>
<keyword evidence="5 8" id="KW-1133">Transmembrane helix</keyword>
<comment type="caution">
    <text evidence="9">The sequence shown here is derived from an EMBL/GenBank/DDBJ whole genome shotgun (WGS) entry which is preliminary data.</text>
</comment>
<feature type="transmembrane region" description="Helical" evidence="8">
    <location>
        <begin position="163"/>
        <end position="181"/>
    </location>
</feature>
<name>A0ABU2B0L1_9MICC</name>
<feature type="transmembrane region" description="Helical" evidence="8">
    <location>
        <begin position="225"/>
        <end position="244"/>
    </location>
</feature>
<proteinExistence type="predicted"/>
<feature type="transmembrane region" description="Helical" evidence="8">
    <location>
        <begin position="43"/>
        <end position="65"/>
    </location>
</feature>
<dbReference type="InterPro" id="IPR003445">
    <property type="entry name" value="Cat_transpt"/>
</dbReference>
<protein>
    <submittedName>
        <fullName evidence="9">Trk-type K+ transport system membrane component</fullName>
    </submittedName>
</protein>
<reference evidence="9 10" key="1">
    <citation type="submission" date="2023-07" db="EMBL/GenBank/DDBJ databases">
        <title>Sequencing the genomes of 1000 actinobacteria strains.</title>
        <authorList>
            <person name="Klenk H.-P."/>
        </authorList>
    </citation>
    <scope>NUCLEOTIDE SEQUENCE [LARGE SCALE GENOMIC DNA]</scope>
    <source>
        <strain evidence="9 10">DSM 22966</strain>
    </source>
</reference>
<evidence type="ECO:0000256" key="6">
    <source>
        <dbReference type="ARBA" id="ARBA00023065"/>
    </source>
</evidence>
<evidence type="ECO:0000256" key="2">
    <source>
        <dbReference type="ARBA" id="ARBA00022448"/>
    </source>
</evidence>
<evidence type="ECO:0000313" key="10">
    <source>
        <dbReference type="Proteomes" id="UP001183794"/>
    </source>
</evidence>
<feature type="transmembrane region" description="Helical" evidence="8">
    <location>
        <begin position="126"/>
        <end position="151"/>
    </location>
</feature>
<evidence type="ECO:0000313" key="9">
    <source>
        <dbReference type="EMBL" id="MDR7346323.1"/>
    </source>
</evidence>
<keyword evidence="3" id="KW-1003">Cell membrane</keyword>
<keyword evidence="10" id="KW-1185">Reference proteome</keyword>
<dbReference type="PANTHER" id="PTHR32024:SF1">
    <property type="entry name" value="KTR SYSTEM POTASSIUM UPTAKE PROTEIN B"/>
    <property type="match status" value="1"/>
</dbReference>
<dbReference type="RefSeq" id="WP_310171191.1">
    <property type="nucleotide sequence ID" value="NZ_JAVDYJ010000001.1"/>
</dbReference>